<keyword evidence="5" id="KW-0503">Monooxygenase</keyword>
<keyword evidence="9" id="KW-1185">Reference proteome</keyword>
<evidence type="ECO:0000256" key="7">
    <source>
        <dbReference type="SAM" id="SignalP"/>
    </source>
</evidence>
<feature type="chain" id="PRO_5026233336" evidence="7">
    <location>
        <begin position="17"/>
        <end position="541"/>
    </location>
</feature>
<dbReference type="EMBL" id="MU005604">
    <property type="protein sequence ID" value="KAF2679285.1"/>
    <property type="molecule type" value="Genomic_DNA"/>
</dbReference>
<gene>
    <name evidence="8" type="ORF">K458DRAFT_346926</name>
</gene>
<protein>
    <submittedName>
        <fullName evidence="8">Cytochrome P450</fullName>
    </submittedName>
</protein>
<dbReference type="InterPro" id="IPR036396">
    <property type="entry name" value="Cyt_P450_sf"/>
</dbReference>
<dbReference type="AlphaFoldDB" id="A0A6G1IMB3"/>
<dbReference type="PRINTS" id="PR00385">
    <property type="entry name" value="P450"/>
</dbReference>
<keyword evidence="3" id="KW-0560">Oxidoreductase</keyword>
<dbReference type="InterPro" id="IPR050364">
    <property type="entry name" value="Cytochrome_P450_fung"/>
</dbReference>
<dbReference type="PANTHER" id="PTHR46300">
    <property type="entry name" value="P450, PUTATIVE (EUROFUNG)-RELATED-RELATED"/>
    <property type="match status" value="1"/>
</dbReference>
<evidence type="ECO:0000256" key="4">
    <source>
        <dbReference type="ARBA" id="ARBA00023004"/>
    </source>
</evidence>
<evidence type="ECO:0000256" key="6">
    <source>
        <dbReference type="PIRSR" id="PIRSR602401-1"/>
    </source>
</evidence>
<evidence type="ECO:0000256" key="5">
    <source>
        <dbReference type="ARBA" id="ARBA00023033"/>
    </source>
</evidence>
<dbReference type="Proteomes" id="UP000799291">
    <property type="component" value="Unassembled WGS sequence"/>
</dbReference>
<dbReference type="Gene3D" id="1.10.630.10">
    <property type="entry name" value="Cytochrome P450"/>
    <property type="match status" value="1"/>
</dbReference>
<evidence type="ECO:0000256" key="3">
    <source>
        <dbReference type="ARBA" id="ARBA00023002"/>
    </source>
</evidence>
<evidence type="ECO:0000313" key="8">
    <source>
        <dbReference type="EMBL" id="KAF2679285.1"/>
    </source>
</evidence>
<dbReference type="CDD" id="cd11065">
    <property type="entry name" value="CYP64-like"/>
    <property type="match status" value="1"/>
</dbReference>
<keyword evidence="4 6" id="KW-0408">Iron</keyword>
<dbReference type="GO" id="GO:0005506">
    <property type="term" value="F:iron ion binding"/>
    <property type="evidence" value="ECO:0007669"/>
    <property type="project" value="InterPro"/>
</dbReference>
<keyword evidence="2 6" id="KW-0479">Metal-binding</keyword>
<dbReference type="Pfam" id="PF00067">
    <property type="entry name" value="p450"/>
    <property type="match status" value="1"/>
</dbReference>
<name>A0A6G1IMB3_9PLEO</name>
<evidence type="ECO:0000256" key="1">
    <source>
        <dbReference type="ARBA" id="ARBA00010617"/>
    </source>
</evidence>
<organism evidence="8 9">
    <name type="scientific">Lentithecium fluviatile CBS 122367</name>
    <dbReference type="NCBI Taxonomy" id="1168545"/>
    <lineage>
        <taxon>Eukaryota</taxon>
        <taxon>Fungi</taxon>
        <taxon>Dikarya</taxon>
        <taxon>Ascomycota</taxon>
        <taxon>Pezizomycotina</taxon>
        <taxon>Dothideomycetes</taxon>
        <taxon>Pleosporomycetidae</taxon>
        <taxon>Pleosporales</taxon>
        <taxon>Massarineae</taxon>
        <taxon>Lentitheciaceae</taxon>
        <taxon>Lentithecium</taxon>
    </lineage>
</organism>
<dbReference type="InterPro" id="IPR002401">
    <property type="entry name" value="Cyt_P450_E_grp-I"/>
</dbReference>
<accession>A0A6G1IMB3</accession>
<comment type="cofactor">
    <cofactor evidence="6">
        <name>heme</name>
        <dbReference type="ChEBI" id="CHEBI:30413"/>
    </cofactor>
</comment>
<dbReference type="GO" id="GO:0020037">
    <property type="term" value="F:heme binding"/>
    <property type="evidence" value="ECO:0007669"/>
    <property type="project" value="InterPro"/>
</dbReference>
<feature type="signal peptide" evidence="7">
    <location>
        <begin position="1"/>
        <end position="16"/>
    </location>
</feature>
<comment type="similarity">
    <text evidence="1">Belongs to the cytochrome P450 family.</text>
</comment>
<dbReference type="SUPFAM" id="SSF48264">
    <property type="entry name" value="Cytochrome P450"/>
    <property type="match status" value="1"/>
</dbReference>
<dbReference type="GO" id="GO:0016705">
    <property type="term" value="F:oxidoreductase activity, acting on paired donors, with incorporation or reduction of molecular oxygen"/>
    <property type="evidence" value="ECO:0007669"/>
    <property type="project" value="InterPro"/>
</dbReference>
<dbReference type="GO" id="GO:0004497">
    <property type="term" value="F:monooxygenase activity"/>
    <property type="evidence" value="ECO:0007669"/>
    <property type="project" value="UniProtKB-KW"/>
</dbReference>
<evidence type="ECO:0000313" key="9">
    <source>
        <dbReference type="Proteomes" id="UP000799291"/>
    </source>
</evidence>
<reference evidence="8" key="1">
    <citation type="journal article" date="2020" name="Stud. Mycol.">
        <title>101 Dothideomycetes genomes: a test case for predicting lifestyles and emergence of pathogens.</title>
        <authorList>
            <person name="Haridas S."/>
            <person name="Albert R."/>
            <person name="Binder M."/>
            <person name="Bloem J."/>
            <person name="Labutti K."/>
            <person name="Salamov A."/>
            <person name="Andreopoulos B."/>
            <person name="Baker S."/>
            <person name="Barry K."/>
            <person name="Bills G."/>
            <person name="Bluhm B."/>
            <person name="Cannon C."/>
            <person name="Castanera R."/>
            <person name="Culley D."/>
            <person name="Daum C."/>
            <person name="Ezra D."/>
            <person name="Gonzalez J."/>
            <person name="Henrissat B."/>
            <person name="Kuo A."/>
            <person name="Liang C."/>
            <person name="Lipzen A."/>
            <person name="Lutzoni F."/>
            <person name="Magnuson J."/>
            <person name="Mondo S."/>
            <person name="Nolan M."/>
            <person name="Ohm R."/>
            <person name="Pangilinan J."/>
            <person name="Park H.-J."/>
            <person name="Ramirez L."/>
            <person name="Alfaro M."/>
            <person name="Sun H."/>
            <person name="Tritt A."/>
            <person name="Yoshinaga Y."/>
            <person name="Zwiers L.-H."/>
            <person name="Turgeon B."/>
            <person name="Goodwin S."/>
            <person name="Spatafora J."/>
            <person name="Crous P."/>
            <person name="Grigoriev I."/>
        </authorList>
    </citation>
    <scope>NUCLEOTIDE SEQUENCE</scope>
    <source>
        <strain evidence="8">CBS 122367</strain>
    </source>
</reference>
<keyword evidence="7" id="KW-0732">Signal</keyword>
<dbReference type="PANTHER" id="PTHR46300:SF2">
    <property type="entry name" value="CYTOCHROME P450 MONOOXYGENASE ALNH-RELATED"/>
    <property type="match status" value="1"/>
</dbReference>
<dbReference type="PRINTS" id="PR00463">
    <property type="entry name" value="EP450I"/>
</dbReference>
<dbReference type="OrthoDB" id="1055148at2759"/>
<sequence length="541" mass="60972">MSISFYAFVFALVALAAHRLSKVGRRPPGYPPGPPTLPVIGNLHLMPKEKGHLQFQKWAEEYGPVYSLILGTKVMIVLSSDKAIKDLLDKRSGIYSSRPDMYLGGIVSGGLRMLLMEYGETWRMIRKIVHNNLNIKAARTYVPYQDLENKAMLVGFLDKPEFFIDHIRRYTNSLTTQMVFGFRTTSIDDPKLKQLFHGFEKFCEVTGTTTAALLDLFPVLRALPDAVLPLRKYAKELHVKEKELYVGHWLNVKKAIKNGTSKPCFCLDLVRAQDEENFSDDLAGYVSGSLLEAGSDTTAATLVGFVQAMLLFPDVVKKAQEELDHVCGEHLPTLDDEPNLPYIRGAVKESMRWMPTDILGVPHAVIRDDEYMGYTIPKGAGVMWNVWAVQMDPKRHPDPRRFDPARYAHDNQSAAEAASNGDPSARDHFVFGAGRRLCQGMHIAERSLFLAIARLLWAFDFQKVRDDAGNEIKPDADSLTEGLFVLPTPFPARITPRSEEKAAVMRAEWAKMEDLLDKDQQWKVLPEGLIWKKYEAATETS</sequence>
<evidence type="ECO:0000256" key="2">
    <source>
        <dbReference type="ARBA" id="ARBA00022723"/>
    </source>
</evidence>
<dbReference type="InterPro" id="IPR001128">
    <property type="entry name" value="Cyt_P450"/>
</dbReference>
<proteinExistence type="inferred from homology"/>
<feature type="binding site" description="axial binding residue" evidence="6">
    <location>
        <position position="438"/>
    </location>
    <ligand>
        <name>heme</name>
        <dbReference type="ChEBI" id="CHEBI:30413"/>
    </ligand>
    <ligandPart>
        <name>Fe</name>
        <dbReference type="ChEBI" id="CHEBI:18248"/>
    </ligandPart>
</feature>
<keyword evidence="6" id="KW-0349">Heme</keyword>